<dbReference type="AlphaFoldDB" id="A0AA45KHB3"/>
<protein>
    <submittedName>
        <fullName evidence="1">Uncharacterized protein</fullName>
    </submittedName>
</protein>
<accession>A0AA45KHB3</accession>
<dbReference type="RefSeq" id="WP_205872329.1">
    <property type="nucleotide sequence ID" value="NZ_CP070872.1"/>
</dbReference>
<dbReference type="REBASE" id="495499">
    <property type="entry name" value="LtaL004ORF3605P"/>
</dbReference>
<proteinExistence type="predicted"/>
<dbReference type="EMBL" id="CP070872">
    <property type="protein sequence ID" value="QSE77345.1"/>
    <property type="molecule type" value="Genomic_DNA"/>
</dbReference>
<evidence type="ECO:0000313" key="1">
    <source>
        <dbReference type="EMBL" id="QSE77345.1"/>
    </source>
</evidence>
<sequence>MDTGLNKPKKVIENQKYEEYWKSTLAFTSFFEDQFIRTMEMMVKHIDKYNLADYSDEELILDLTKKKKEFNQEVTHAKELENQVFSIFENRSLDGSSTRKQLNTLVKLGFIKPYLKGYVPAAKEYIKPNVTKEERARLFSDTVYQYASFNSSQTNDDTKNNQVKFLVNTLLNKSDKKLTMDEFIGIMQMDVQKTHYATDKQISQNKNWAAHIGFYDRKYNQVNHLKLVLKSMNLFEVITTKNKVGTKNRREFFICLAENASEFIPEVGSTKRDTYRFAIMRKAVIEEGVRIYGRKVSWLSKQESEGMVVSHIYESAEALKLFDLEAAYDPNNALYLKPGNEDQYFDKHKMTFDRNGLPIFSDEVSKEFIAECVRNQYHLDPEILNPQRLGYILKYHHDKFRGIIK</sequence>
<dbReference type="KEGG" id="lti:JW886_03615"/>
<name>A0AA45KHB3_9LACT</name>
<dbReference type="Proteomes" id="UP000663608">
    <property type="component" value="Chromosome"/>
</dbReference>
<reference evidence="1 2" key="1">
    <citation type="submission" date="2021-02" db="EMBL/GenBank/DDBJ databases">
        <title>Complete genome sequence of Lactococcus lactis strain K_LL004.</title>
        <authorList>
            <person name="Kim H.B."/>
        </authorList>
    </citation>
    <scope>NUCLEOTIDE SEQUENCE [LARGE SCALE GENOMIC DNA]</scope>
    <source>
        <strain evidence="1 2">K_LL004</strain>
    </source>
</reference>
<gene>
    <name evidence="1" type="ORF">JW886_03615</name>
</gene>
<keyword evidence="2" id="KW-1185">Reference proteome</keyword>
<organism evidence="1 2">
    <name type="scientific">Lactococcus taiwanensis</name>
    <dbReference type="NCBI Taxonomy" id="1151742"/>
    <lineage>
        <taxon>Bacteria</taxon>
        <taxon>Bacillati</taxon>
        <taxon>Bacillota</taxon>
        <taxon>Bacilli</taxon>
        <taxon>Lactobacillales</taxon>
        <taxon>Streptococcaceae</taxon>
        <taxon>Lactococcus</taxon>
    </lineage>
</organism>
<evidence type="ECO:0000313" key="2">
    <source>
        <dbReference type="Proteomes" id="UP000663608"/>
    </source>
</evidence>